<name>A0AAW8Q7T7_VIBPH</name>
<dbReference type="AlphaFoldDB" id="A0AAW8Q7T7"/>
<gene>
    <name evidence="1" type="ORF">QX249_24295</name>
</gene>
<dbReference type="RefSeq" id="WP_311020799.1">
    <property type="nucleotide sequence ID" value="NZ_JAUHGG010000012.1"/>
</dbReference>
<dbReference type="Proteomes" id="UP001253193">
    <property type="component" value="Unassembled WGS sequence"/>
</dbReference>
<evidence type="ECO:0000313" key="2">
    <source>
        <dbReference type="Proteomes" id="UP001253193"/>
    </source>
</evidence>
<protein>
    <submittedName>
        <fullName evidence="1">Uncharacterized protein</fullName>
    </submittedName>
</protein>
<comment type="caution">
    <text evidence="1">The sequence shown here is derived from an EMBL/GenBank/DDBJ whole genome shotgun (WGS) entry which is preliminary data.</text>
</comment>
<dbReference type="EMBL" id="JAUHGG010000012">
    <property type="protein sequence ID" value="MDS1823769.1"/>
    <property type="molecule type" value="Genomic_DNA"/>
</dbReference>
<reference evidence="1" key="1">
    <citation type="submission" date="2023-06" db="EMBL/GenBank/DDBJ databases">
        <title>Genomic Diversity of Vibrio spp. and Metagenomic Analysis of Pathogens in Florida Gulf Coastal Waters Following Hurricane Ian.</title>
        <authorList>
            <person name="Brumfield K.D."/>
        </authorList>
    </citation>
    <scope>NUCLEOTIDE SEQUENCE</scope>
    <source>
        <strain evidence="1">WBS2B-138</strain>
    </source>
</reference>
<evidence type="ECO:0000313" key="1">
    <source>
        <dbReference type="EMBL" id="MDS1823769.1"/>
    </source>
</evidence>
<proteinExistence type="predicted"/>
<accession>A0AAW8Q7T7</accession>
<organism evidence="1 2">
    <name type="scientific">Vibrio parahaemolyticus</name>
    <dbReference type="NCBI Taxonomy" id="670"/>
    <lineage>
        <taxon>Bacteria</taxon>
        <taxon>Pseudomonadati</taxon>
        <taxon>Pseudomonadota</taxon>
        <taxon>Gammaproteobacteria</taxon>
        <taxon>Vibrionales</taxon>
        <taxon>Vibrionaceae</taxon>
        <taxon>Vibrio</taxon>
    </lineage>
</organism>
<sequence length="482" mass="53713">MNTEKIYQTLKGKERCLFVTHDLSFTNFCKSLDKGSLSWPSLALQEIKTINEDKVSTGYAGSSLFGQIRLVIKGDSLVEPNAYRLRDNVTVFDSNYCSAIIPSVQFQVCEDKLLDLLAEKIGDHPCLDALMESFMDSVSEEAFDEPLVFADFHSEIVRTHVVKFLFARDIAKDSVCDFRDDSELLRALEDVHYQYCDPRYDHFISEILEASSLAKGVHLGGDFIEIDEHTSELEIIEAFYEMYPISEVGALLRQANSGDYVGFSEEMTSYDNTLLPAMFAKKIDSLSVLDDSRQTLINTSGVTPYLSDKSHFTSSIHVLQNELSKNPPKVNNKAMELVFRELNASGGVGTEKILELFSEAGVIVDDGIQSAVEGCVKYKSHDLQSFFEMKIEGEFGLENVSHIVVPEVIKQDIEVLLSNTGIDLPVIAYSGKTKSELEWGRVMATMTPDINKYLLLDRDGLTPELKLASSASNLSSTPSPSM</sequence>